<sequence length="78" mass="9041">MQKKTITKLLDLPNFEVAEVLDYHDDSLHLYIDLVDPVGPVCSACGDVHHSPVHSVGWIRVEDLFRTCWRKRRVWKVG</sequence>
<dbReference type="HOGENOM" id="CLU_2616986_0_0_7"/>
<evidence type="ECO:0000313" key="1">
    <source>
        <dbReference type="EMBL" id="AJF06699.1"/>
    </source>
</evidence>
<keyword evidence="2" id="KW-1185">Reference proteome</keyword>
<dbReference type="Proteomes" id="UP000035036">
    <property type="component" value="Chromosome"/>
</dbReference>
<gene>
    <name evidence="1" type="ORF">GSUB_09335</name>
</gene>
<dbReference type="AlphaFoldDB" id="A0A0B5FPV7"/>
<evidence type="ECO:0000313" key="2">
    <source>
        <dbReference type="Proteomes" id="UP000035036"/>
    </source>
</evidence>
<dbReference type="OrthoDB" id="46712at2"/>
<dbReference type="EMBL" id="CP010311">
    <property type="protein sequence ID" value="AJF06699.1"/>
    <property type="molecule type" value="Genomic_DNA"/>
</dbReference>
<reference evidence="1 2" key="1">
    <citation type="journal article" date="2015" name="Genome Announc.">
        <title>Genomes of Geoalkalibacter ferrihydriticus Z-0531T and Geoalkalibacter subterraneus Red1T, Two Haloalkaliphilic Metal-Reducing Deltaproteobacteria.</title>
        <authorList>
            <person name="Badalamenti J.P."/>
            <person name="Krajmalnik-Brown R."/>
            <person name="Torres C.I."/>
            <person name="Bond D.R."/>
        </authorList>
    </citation>
    <scope>NUCLEOTIDE SEQUENCE [LARGE SCALE GENOMIC DNA]</scope>
    <source>
        <strain evidence="1 2">Red1</strain>
    </source>
</reference>
<proteinExistence type="predicted"/>
<evidence type="ECO:0008006" key="3">
    <source>
        <dbReference type="Google" id="ProtNLM"/>
    </source>
</evidence>
<name>A0A0B5FPV7_9BACT</name>
<dbReference type="RefSeq" id="WP_040200429.1">
    <property type="nucleotide sequence ID" value="NZ_CP010311.1"/>
</dbReference>
<accession>A0A0B5FPV7</accession>
<dbReference type="KEGG" id="gsb:GSUB_09335"/>
<organism evidence="1 2">
    <name type="scientific">Geoalkalibacter subterraneus</name>
    <dbReference type="NCBI Taxonomy" id="483547"/>
    <lineage>
        <taxon>Bacteria</taxon>
        <taxon>Pseudomonadati</taxon>
        <taxon>Thermodesulfobacteriota</taxon>
        <taxon>Desulfuromonadia</taxon>
        <taxon>Desulfuromonadales</taxon>
        <taxon>Geoalkalibacteraceae</taxon>
        <taxon>Geoalkalibacter</taxon>
    </lineage>
</organism>
<protein>
    <recommendedName>
        <fullName evidence="3">Transposase IS204/IS1001/IS1096/IS1165 zinc-finger domain-containing protein</fullName>
    </recommendedName>
</protein>